<organism evidence="3 4">
    <name type="scientific">Sulfuritalea hydrogenivorans sk43H</name>
    <dbReference type="NCBI Taxonomy" id="1223802"/>
    <lineage>
        <taxon>Bacteria</taxon>
        <taxon>Pseudomonadati</taxon>
        <taxon>Pseudomonadota</taxon>
        <taxon>Betaproteobacteria</taxon>
        <taxon>Nitrosomonadales</taxon>
        <taxon>Sterolibacteriaceae</taxon>
        <taxon>Sulfuritalea</taxon>
    </lineage>
</organism>
<feature type="domain" description="CHAT" evidence="2">
    <location>
        <begin position="621"/>
        <end position="886"/>
    </location>
</feature>
<dbReference type="Pfam" id="PF12770">
    <property type="entry name" value="CHAT"/>
    <property type="match status" value="1"/>
</dbReference>
<keyword evidence="4" id="KW-1185">Reference proteome</keyword>
<dbReference type="InterPro" id="IPR024983">
    <property type="entry name" value="CHAT_dom"/>
</dbReference>
<feature type="chain" id="PRO_5004795836" evidence="1">
    <location>
        <begin position="33"/>
        <end position="904"/>
    </location>
</feature>
<evidence type="ECO:0000313" key="3">
    <source>
        <dbReference type="EMBL" id="BAO30445.1"/>
    </source>
</evidence>
<dbReference type="EMBL" id="AP012547">
    <property type="protein sequence ID" value="BAO30445.1"/>
    <property type="molecule type" value="Genomic_DNA"/>
</dbReference>
<dbReference type="KEGG" id="shd:SUTH_02665"/>
<evidence type="ECO:0000256" key="1">
    <source>
        <dbReference type="SAM" id="SignalP"/>
    </source>
</evidence>
<keyword evidence="1" id="KW-0732">Signal</keyword>
<dbReference type="STRING" id="1223802.SUTH_02665"/>
<dbReference type="Gene3D" id="1.25.40.10">
    <property type="entry name" value="Tetratricopeptide repeat domain"/>
    <property type="match status" value="1"/>
</dbReference>
<name>W0SHT5_9PROT</name>
<dbReference type="OrthoDB" id="8549434at2"/>
<dbReference type="AlphaFoldDB" id="W0SHT5"/>
<reference evidence="3 4" key="1">
    <citation type="journal article" date="2014" name="Syst. Appl. Microbiol.">
        <title>Complete genomes of freshwater sulfur oxidizers Sulfuricella denitrificans skB26 and Sulfuritalea hydrogenivorans sk43H: genetic insights into the sulfur oxidation pathway of betaproteobacteria.</title>
        <authorList>
            <person name="Watanabe T."/>
            <person name="Kojima H."/>
            <person name="Fukui M."/>
        </authorList>
    </citation>
    <scope>NUCLEOTIDE SEQUENCE [LARGE SCALE GENOMIC DNA]</scope>
    <source>
        <strain evidence="3">DSM22779</strain>
    </source>
</reference>
<proteinExistence type="predicted"/>
<sequence length="904" mass="98661">MNRNTRRAHPVRSPAALAAMLAALFLGSGARAEEVAFATETGPLKIERGEIPQMYKDEVLNNEYLGFLARAFPAGIPKDPVPVERQPFLYRYCAALFEQRDFGQALRCLDAVRDSVAAHGDPRPIGVKAFSWALAALGMKTQAPGAEYPLAVREPMLRAEIHMELGEISQSAKFAGLAIQRWKAIDASKLPPPMSMAGEIPVLPRTLCESSAVWGPFSCGQRLGGDIDMTAFAAVAFILNDDAKQAEELVAYLEKAADSFILKLASKQFWARTRAALVRIHMARKDYASALKIADDESHFLVDVVNIGWFLFTFSKGSTSGGDMLFRTLQSQHTLLTRFQVAHARIEVGRLADAKAYLDEILGKEELKALAGIYWAALYDRGRIAEGEDKADEAIALYQTAVDEIERQRSTINTENAKIGFFGDKQAVYQALVRLLFQSGRHEDAFLVGERSKSRALVDMLAGKQDFHLGSSQTDKVRLLLAKAQATEVALARDTTVDGEVVERIRRALPDTAGSQPGDAGKILAEARNFKLEARVALADQAPELSSLVTVSKIALAEIQGALPADQALVSYYHDAAQLYAFIIDADGLQAVKLRREGLEEEIQAFRQAIAGRNEGYAVAAKSLHLRLIAPLAGAIRHQRLLIAGHGALHYLPFAALHDGEHFLLDRYELSFLPSASTLKFIGRIDASGKPGTVLAFGNPDLGDPRYDLAFAEREAREVSALFPDSALFVRRDASKRSLLEFGTGFRYLHFATHGKFDAANPLGSALLLATDSAGNERDRLTIGELYSMRLDADLVTLSACETGLGKVANGDDVVGLVRGFLYAGANQIVSTLWEIDDEATSSLMTDFYAKLKAGTNKTRALREAQLAARAKYPHPAYWAAFQITGEPARRAATPAPGAKRRTN</sequence>
<dbReference type="RefSeq" id="WP_041099864.1">
    <property type="nucleotide sequence ID" value="NZ_AP012547.1"/>
</dbReference>
<dbReference type="Proteomes" id="UP000031637">
    <property type="component" value="Chromosome"/>
</dbReference>
<dbReference type="PANTHER" id="PTHR10098">
    <property type="entry name" value="RAPSYN-RELATED"/>
    <property type="match status" value="1"/>
</dbReference>
<accession>W0SHT5</accession>
<feature type="signal peptide" evidence="1">
    <location>
        <begin position="1"/>
        <end position="32"/>
    </location>
</feature>
<dbReference type="SUPFAM" id="SSF48452">
    <property type="entry name" value="TPR-like"/>
    <property type="match status" value="1"/>
</dbReference>
<protein>
    <submittedName>
        <fullName evidence="3">Tetratricopeptide repeat domain protein</fullName>
    </submittedName>
</protein>
<gene>
    <name evidence="3" type="ORF">SUTH_02665</name>
</gene>
<evidence type="ECO:0000313" key="4">
    <source>
        <dbReference type="Proteomes" id="UP000031637"/>
    </source>
</evidence>
<dbReference type="InterPro" id="IPR011990">
    <property type="entry name" value="TPR-like_helical_dom_sf"/>
</dbReference>
<dbReference type="HOGENOM" id="CLU_320760_0_0_4"/>
<evidence type="ECO:0000259" key="2">
    <source>
        <dbReference type="Pfam" id="PF12770"/>
    </source>
</evidence>